<organism evidence="8 9">
    <name type="scientific">Psychrobacter nivimaris</name>
    <dbReference type="NCBI Taxonomy" id="281738"/>
    <lineage>
        <taxon>Bacteria</taxon>
        <taxon>Pseudomonadati</taxon>
        <taxon>Pseudomonadota</taxon>
        <taxon>Gammaproteobacteria</taxon>
        <taxon>Moraxellales</taxon>
        <taxon>Moraxellaceae</taxon>
        <taxon>Psychrobacter</taxon>
    </lineage>
</organism>
<dbReference type="InterPro" id="IPR050448">
    <property type="entry name" value="OpgB/LTA_synthase_biosynth"/>
</dbReference>
<evidence type="ECO:0000256" key="6">
    <source>
        <dbReference type="SAM" id="Phobius"/>
    </source>
</evidence>
<feature type="domain" description="Sulfatase N-terminal" evidence="7">
    <location>
        <begin position="296"/>
        <end position="456"/>
    </location>
</feature>
<dbReference type="EMBL" id="VZIZ01000006">
    <property type="protein sequence ID" value="KAF0569780.1"/>
    <property type="molecule type" value="Genomic_DNA"/>
</dbReference>
<evidence type="ECO:0000256" key="3">
    <source>
        <dbReference type="ARBA" id="ARBA00022692"/>
    </source>
</evidence>
<evidence type="ECO:0000256" key="4">
    <source>
        <dbReference type="ARBA" id="ARBA00022989"/>
    </source>
</evidence>
<dbReference type="RefSeq" id="WP_160021087.1">
    <property type="nucleotide sequence ID" value="NZ_VZIZ01000006.1"/>
</dbReference>
<reference evidence="8 9" key="1">
    <citation type="submission" date="2019-09" db="EMBL/GenBank/DDBJ databases">
        <title>Draft genome sequence of Psychrobacter nivimaris LAMA 639, in search for biotechnological relevant genes.</title>
        <authorList>
            <person name="Lima A.O.S."/>
            <person name="Staloch B.E.K."/>
            <person name="Freitas R.C."/>
            <person name="Niero H."/>
            <person name="Silva M.A.C."/>
        </authorList>
    </citation>
    <scope>NUCLEOTIDE SEQUENCE [LARGE SCALE GENOMIC DNA]</scope>
    <source>
        <strain evidence="8 9">LAMA 639</strain>
    </source>
</reference>
<evidence type="ECO:0000256" key="1">
    <source>
        <dbReference type="ARBA" id="ARBA00004651"/>
    </source>
</evidence>
<evidence type="ECO:0000256" key="2">
    <source>
        <dbReference type="ARBA" id="ARBA00022475"/>
    </source>
</evidence>
<evidence type="ECO:0000256" key="5">
    <source>
        <dbReference type="ARBA" id="ARBA00023136"/>
    </source>
</evidence>
<evidence type="ECO:0000313" key="8">
    <source>
        <dbReference type="EMBL" id="KAF0569780.1"/>
    </source>
</evidence>
<dbReference type="Pfam" id="PF00884">
    <property type="entry name" value="Sulfatase"/>
    <property type="match status" value="1"/>
</dbReference>
<dbReference type="PANTHER" id="PTHR47371">
    <property type="entry name" value="LIPOTEICHOIC ACID SYNTHASE"/>
    <property type="match status" value="1"/>
</dbReference>
<keyword evidence="4 6" id="KW-1133">Transmembrane helix</keyword>
<comment type="subcellular location">
    <subcellularLocation>
        <location evidence="1">Cell membrane</location>
        <topology evidence="1">Multi-pass membrane protein</topology>
    </subcellularLocation>
</comment>
<dbReference type="AlphaFoldDB" id="A0A6N7C514"/>
<evidence type="ECO:0000313" key="9">
    <source>
        <dbReference type="Proteomes" id="UP000471465"/>
    </source>
</evidence>
<comment type="caution">
    <text evidence="8">The sequence shown here is derived from an EMBL/GenBank/DDBJ whole genome shotgun (WGS) entry which is preliminary data.</text>
</comment>
<gene>
    <name evidence="8" type="ORF">FQV37_2405</name>
</gene>
<keyword evidence="2" id="KW-1003">Cell membrane</keyword>
<evidence type="ECO:0000259" key="7">
    <source>
        <dbReference type="Pfam" id="PF00884"/>
    </source>
</evidence>
<dbReference type="InterPro" id="IPR017850">
    <property type="entry name" value="Alkaline_phosphatase_core_sf"/>
</dbReference>
<feature type="transmembrane region" description="Helical" evidence="6">
    <location>
        <begin position="70"/>
        <end position="92"/>
    </location>
</feature>
<name>A0A6N7C514_9GAMM</name>
<keyword evidence="3 6" id="KW-0812">Transmembrane</keyword>
<dbReference type="SUPFAM" id="SSF53649">
    <property type="entry name" value="Alkaline phosphatase-like"/>
    <property type="match status" value="1"/>
</dbReference>
<dbReference type="InterPro" id="IPR000917">
    <property type="entry name" value="Sulfatase_N"/>
</dbReference>
<dbReference type="GO" id="GO:0005886">
    <property type="term" value="C:plasma membrane"/>
    <property type="evidence" value="ECO:0007669"/>
    <property type="project" value="UniProtKB-SubCell"/>
</dbReference>
<dbReference type="Gene3D" id="3.40.720.10">
    <property type="entry name" value="Alkaline Phosphatase, subunit A"/>
    <property type="match status" value="1"/>
</dbReference>
<feature type="transmembrane region" description="Helical" evidence="6">
    <location>
        <begin position="21"/>
        <end position="42"/>
    </location>
</feature>
<feature type="transmembrane region" description="Helical" evidence="6">
    <location>
        <begin position="112"/>
        <end position="132"/>
    </location>
</feature>
<proteinExistence type="predicted"/>
<dbReference type="Proteomes" id="UP000471465">
    <property type="component" value="Unassembled WGS sequence"/>
</dbReference>
<accession>A0A6N7C514</accession>
<protein>
    <recommendedName>
        <fullName evidence="7">Sulfatase N-terminal domain-containing protein</fullName>
    </recommendedName>
</protein>
<keyword evidence="5 6" id="KW-0472">Membrane</keyword>
<dbReference type="PANTHER" id="PTHR47371:SF3">
    <property type="entry name" value="PHOSPHOGLYCEROL TRANSFERASE I"/>
    <property type="match status" value="1"/>
</dbReference>
<keyword evidence="9" id="KW-1185">Reference proteome</keyword>
<feature type="transmembrane region" description="Helical" evidence="6">
    <location>
        <begin position="144"/>
        <end position="161"/>
    </location>
</feature>
<sequence length="470" mass="53441">MSESIWSKEYKLPSSPIKFNKIIYAILLILLPNLVFLVISLITTTSRPLINIDYVIPVIFILLKNKLLKWLGIISLAIMTIPDIAMFVIQLFPFMDLQGVLYLAPFILEGPIRYIIFILAAFIYTFLLPFLIKSFSKPIDSLHALIAGSSVLLLTYLISMSDIEYSAGSKLTFGSENNYIAASQTELYIELQDSVFFKEAGVMTSFSPSQFNRVVSKLDKPLNDKILLIIVESLGAASNPGLQKEILEPLNQQQYLFDHYDNGFFEAPTFTVGAEIKELCAKDIRGFGLRLVPDSSFPLCLPKILANQGYQTTALHGASGKLYDRFSWYRKAGFKEVILSENLVEAERCSAFNGVCDDEVFPIIKKYFEDDRKAFFYWMTLTSHAPYAKKDIYSKRLDCKYYDIEDNEVCRNMTLQAQFFEGLAKLNTLPEMKGVEVILVGDHVPPLIDGAIKIKEYEHLSVTWLHYKIK</sequence>